<feature type="non-terminal residue" evidence="4">
    <location>
        <position position="137"/>
    </location>
</feature>
<dbReference type="InterPro" id="IPR003029">
    <property type="entry name" value="S1_domain"/>
</dbReference>
<name>A0A382V9Y7_9ZZZZ</name>
<dbReference type="GO" id="GO:0000428">
    <property type="term" value="C:DNA-directed RNA polymerase complex"/>
    <property type="evidence" value="ECO:0007669"/>
    <property type="project" value="UniProtKB-KW"/>
</dbReference>
<dbReference type="InterPro" id="IPR036898">
    <property type="entry name" value="RNA_pol_Rpb7-like_N_sf"/>
</dbReference>
<dbReference type="EMBL" id="UINC01150336">
    <property type="protein sequence ID" value="SVD43322.1"/>
    <property type="molecule type" value="Genomic_DNA"/>
</dbReference>
<dbReference type="InterPro" id="IPR012340">
    <property type="entry name" value="NA-bd_OB-fold"/>
</dbReference>
<dbReference type="Pfam" id="PF00575">
    <property type="entry name" value="S1"/>
    <property type="match status" value="1"/>
</dbReference>
<dbReference type="SUPFAM" id="SSF88798">
    <property type="entry name" value="N-terminal, heterodimerisation domain of RBP7 (RpoE)"/>
    <property type="match status" value="1"/>
</dbReference>
<dbReference type="SUPFAM" id="SSF50249">
    <property type="entry name" value="Nucleic acid-binding proteins"/>
    <property type="match status" value="1"/>
</dbReference>
<accession>A0A382V9Y7</accession>
<dbReference type="GO" id="GO:0003676">
    <property type="term" value="F:nucleic acid binding"/>
    <property type="evidence" value="ECO:0007669"/>
    <property type="project" value="InterPro"/>
</dbReference>
<dbReference type="InterPro" id="IPR005576">
    <property type="entry name" value="Rpb7-like_N"/>
</dbReference>
<evidence type="ECO:0000259" key="3">
    <source>
        <dbReference type="PROSITE" id="PS50126"/>
    </source>
</evidence>
<keyword evidence="2" id="KW-0804">Transcription</keyword>
<dbReference type="AlphaFoldDB" id="A0A382V9Y7"/>
<gene>
    <name evidence="4" type="ORF">METZ01_LOCUS396176</name>
</gene>
<dbReference type="Gene3D" id="2.40.50.140">
    <property type="entry name" value="Nucleic acid-binding proteins"/>
    <property type="match status" value="1"/>
</dbReference>
<feature type="domain" description="S1 motif" evidence="3">
    <location>
        <begin position="84"/>
        <end position="137"/>
    </location>
</feature>
<evidence type="ECO:0000313" key="4">
    <source>
        <dbReference type="EMBL" id="SVD43322.1"/>
    </source>
</evidence>
<keyword evidence="1" id="KW-0240">DNA-directed RNA polymerase</keyword>
<dbReference type="PROSITE" id="PS50126">
    <property type="entry name" value="S1"/>
    <property type="match status" value="1"/>
</dbReference>
<reference evidence="4" key="1">
    <citation type="submission" date="2018-05" db="EMBL/GenBank/DDBJ databases">
        <authorList>
            <person name="Lanie J.A."/>
            <person name="Ng W.-L."/>
            <person name="Kazmierczak K.M."/>
            <person name="Andrzejewski T.M."/>
            <person name="Davidsen T.M."/>
            <person name="Wayne K.J."/>
            <person name="Tettelin H."/>
            <person name="Glass J.I."/>
            <person name="Rusch D."/>
            <person name="Podicherti R."/>
            <person name="Tsui H.-C.T."/>
            <person name="Winkler M.E."/>
        </authorList>
    </citation>
    <scope>NUCLEOTIDE SEQUENCE</scope>
</reference>
<sequence>MYSLEIVDDTIRIPAEYIEKGKSLSEHVDRLAHDAFEGKFDDDGNYILLTFDHELQGRGRIIHGDGAIYQKVRFKALLFTMDGNEIVDGAVSEIHEFGAFVRIGPMEALLHKSQILDEQIDINVGLRRIEGRQSGKY</sequence>
<protein>
    <recommendedName>
        <fullName evidence="3">S1 motif domain-containing protein</fullName>
    </recommendedName>
</protein>
<evidence type="ECO:0000256" key="1">
    <source>
        <dbReference type="ARBA" id="ARBA00022478"/>
    </source>
</evidence>
<organism evidence="4">
    <name type="scientific">marine metagenome</name>
    <dbReference type="NCBI Taxonomy" id="408172"/>
    <lineage>
        <taxon>unclassified sequences</taxon>
        <taxon>metagenomes</taxon>
        <taxon>ecological metagenomes</taxon>
    </lineage>
</organism>
<dbReference type="GO" id="GO:0006351">
    <property type="term" value="P:DNA-templated transcription"/>
    <property type="evidence" value="ECO:0007669"/>
    <property type="project" value="InterPro"/>
</dbReference>
<proteinExistence type="predicted"/>
<evidence type="ECO:0000256" key="2">
    <source>
        <dbReference type="ARBA" id="ARBA00023163"/>
    </source>
</evidence>
<dbReference type="Pfam" id="PF03876">
    <property type="entry name" value="SHS2_Rpb7-N"/>
    <property type="match status" value="1"/>
</dbReference>
<dbReference type="Gene3D" id="3.30.1490.120">
    <property type="entry name" value="RNA polymerase Rpb7-like, N-terminal domain"/>
    <property type="match status" value="1"/>
</dbReference>